<dbReference type="Proteomes" id="UP000826195">
    <property type="component" value="Unassembled WGS sequence"/>
</dbReference>
<dbReference type="AlphaFoldDB" id="A0AAV7J9W1"/>
<reference evidence="1 2" key="1">
    <citation type="journal article" date="2021" name="J. Hered.">
        <title>A chromosome-level genome assembly of the parasitoid wasp, Cotesia glomerata (Hymenoptera: Braconidae).</title>
        <authorList>
            <person name="Pinto B.J."/>
            <person name="Weis J.J."/>
            <person name="Gamble T."/>
            <person name="Ode P.J."/>
            <person name="Paul R."/>
            <person name="Zaspel J.M."/>
        </authorList>
    </citation>
    <scope>NUCLEOTIDE SEQUENCE [LARGE SCALE GENOMIC DNA]</scope>
    <source>
        <strain evidence="1">CgM1</strain>
    </source>
</reference>
<comment type="caution">
    <text evidence="1">The sequence shown here is derived from an EMBL/GenBank/DDBJ whole genome shotgun (WGS) entry which is preliminary data.</text>
</comment>
<organism evidence="1 2">
    <name type="scientific">Cotesia glomerata</name>
    <name type="common">Lepidopteran parasitic wasp</name>
    <name type="synonym">Apanteles glomeratus</name>
    <dbReference type="NCBI Taxonomy" id="32391"/>
    <lineage>
        <taxon>Eukaryota</taxon>
        <taxon>Metazoa</taxon>
        <taxon>Ecdysozoa</taxon>
        <taxon>Arthropoda</taxon>
        <taxon>Hexapoda</taxon>
        <taxon>Insecta</taxon>
        <taxon>Pterygota</taxon>
        <taxon>Neoptera</taxon>
        <taxon>Endopterygota</taxon>
        <taxon>Hymenoptera</taxon>
        <taxon>Apocrita</taxon>
        <taxon>Ichneumonoidea</taxon>
        <taxon>Braconidae</taxon>
        <taxon>Microgastrinae</taxon>
        <taxon>Cotesia</taxon>
    </lineage>
</organism>
<name>A0AAV7J9W1_COTGL</name>
<protein>
    <submittedName>
        <fullName evidence="1">Uncharacterized protein</fullName>
    </submittedName>
</protein>
<proteinExistence type="predicted"/>
<keyword evidence="2" id="KW-1185">Reference proteome</keyword>
<evidence type="ECO:0000313" key="1">
    <source>
        <dbReference type="EMBL" id="KAH0568686.1"/>
    </source>
</evidence>
<accession>A0AAV7J9W1</accession>
<gene>
    <name evidence="1" type="ORF">KQX54_021376</name>
</gene>
<dbReference type="EMBL" id="JAHXZJ010000001">
    <property type="protein sequence ID" value="KAH0568686.1"/>
    <property type="molecule type" value="Genomic_DNA"/>
</dbReference>
<evidence type="ECO:0000313" key="2">
    <source>
        <dbReference type="Proteomes" id="UP000826195"/>
    </source>
</evidence>
<sequence length="143" mass="16190">MNPWAFELNLWSGIRILSPDNTKRKSDPERTPANMRTTLRVTYGCGLAGIKRRPRRTGKGTSRVIPNRRGSVMGDGSRVALILLLRIFALLRDYKLRLKLDGKRRARMPTNTTRTTLSAPDTKTTIRRCGKRKCAPEASTIPR</sequence>